<evidence type="ECO:0000256" key="6">
    <source>
        <dbReference type="SAM" id="MobiDB-lite"/>
    </source>
</evidence>
<dbReference type="FunFam" id="1.20.1250.20:FF:000013">
    <property type="entry name" value="MFS general substrate transporter"/>
    <property type="match status" value="1"/>
</dbReference>
<evidence type="ECO:0000256" key="7">
    <source>
        <dbReference type="SAM" id="Phobius"/>
    </source>
</evidence>
<feature type="transmembrane region" description="Helical" evidence="7">
    <location>
        <begin position="360"/>
        <end position="382"/>
    </location>
</feature>
<keyword evidence="4 7" id="KW-1133">Transmembrane helix</keyword>
<dbReference type="InterPro" id="IPR020846">
    <property type="entry name" value="MFS_dom"/>
</dbReference>
<dbReference type="Proteomes" id="UP000799779">
    <property type="component" value="Unassembled WGS sequence"/>
</dbReference>
<evidence type="ECO:0000259" key="8">
    <source>
        <dbReference type="PROSITE" id="PS50850"/>
    </source>
</evidence>
<dbReference type="SUPFAM" id="SSF103473">
    <property type="entry name" value="MFS general substrate transporter"/>
    <property type="match status" value="1"/>
</dbReference>
<dbReference type="PANTHER" id="PTHR43791">
    <property type="entry name" value="PERMEASE-RELATED"/>
    <property type="match status" value="1"/>
</dbReference>
<feature type="transmembrane region" description="Helical" evidence="7">
    <location>
        <begin position="427"/>
        <end position="449"/>
    </location>
</feature>
<dbReference type="EMBL" id="ML977626">
    <property type="protein sequence ID" value="KAF1996394.1"/>
    <property type="molecule type" value="Genomic_DNA"/>
</dbReference>
<evidence type="ECO:0000256" key="2">
    <source>
        <dbReference type="ARBA" id="ARBA00022448"/>
    </source>
</evidence>
<evidence type="ECO:0000256" key="4">
    <source>
        <dbReference type="ARBA" id="ARBA00022989"/>
    </source>
</evidence>
<keyword evidence="5 7" id="KW-0472">Membrane</keyword>
<dbReference type="GO" id="GO:0022857">
    <property type="term" value="F:transmembrane transporter activity"/>
    <property type="evidence" value="ECO:0007669"/>
    <property type="project" value="InterPro"/>
</dbReference>
<organism evidence="9 10">
    <name type="scientific">Amniculicola lignicola CBS 123094</name>
    <dbReference type="NCBI Taxonomy" id="1392246"/>
    <lineage>
        <taxon>Eukaryota</taxon>
        <taxon>Fungi</taxon>
        <taxon>Dikarya</taxon>
        <taxon>Ascomycota</taxon>
        <taxon>Pezizomycotina</taxon>
        <taxon>Dothideomycetes</taxon>
        <taxon>Pleosporomycetidae</taxon>
        <taxon>Pleosporales</taxon>
        <taxon>Amniculicolaceae</taxon>
        <taxon>Amniculicola</taxon>
    </lineage>
</organism>
<dbReference type="Pfam" id="PF07690">
    <property type="entry name" value="MFS_1"/>
    <property type="match status" value="1"/>
</dbReference>
<evidence type="ECO:0000256" key="5">
    <source>
        <dbReference type="ARBA" id="ARBA00023136"/>
    </source>
</evidence>
<feature type="transmembrane region" description="Helical" evidence="7">
    <location>
        <begin position="394"/>
        <end position="415"/>
    </location>
</feature>
<feature type="transmembrane region" description="Helical" evidence="7">
    <location>
        <begin position="79"/>
        <end position="101"/>
    </location>
</feature>
<dbReference type="InterPro" id="IPR011701">
    <property type="entry name" value="MFS"/>
</dbReference>
<dbReference type="PANTHER" id="PTHR43791:SF67">
    <property type="entry name" value="TRANSPORTER, PUTATIVE (AFU_ORTHOLOGUE AFUA_3G04010)-RELATED"/>
    <property type="match status" value="1"/>
</dbReference>
<feature type="compositionally biased region" description="Basic and acidic residues" evidence="6">
    <location>
        <begin position="1"/>
        <end position="16"/>
    </location>
</feature>
<feature type="transmembrane region" description="Helical" evidence="7">
    <location>
        <begin position="335"/>
        <end position="354"/>
    </location>
</feature>
<evidence type="ECO:0000313" key="10">
    <source>
        <dbReference type="Proteomes" id="UP000799779"/>
    </source>
</evidence>
<feature type="region of interest" description="Disordered" evidence="6">
    <location>
        <begin position="1"/>
        <end position="25"/>
    </location>
</feature>
<dbReference type="GO" id="GO:0016020">
    <property type="term" value="C:membrane"/>
    <property type="evidence" value="ECO:0007669"/>
    <property type="project" value="UniProtKB-SubCell"/>
</dbReference>
<sequence length="478" mass="53048">MDEKTEHHHEFERQSDEEMVAGETPELSKRTREVLFKMDIRVLPILALLFLCSFIDRTNVGNAKILGLEEDLHLNDHQYSIGLCVFYATYIASELPSNLVLKKMSPKVWLPLLTAVWGCLTMCLGFVRNFGSFVAVRALLGVAEGGLLPGMVLYLSHFYMRTELALRIGIFYTAASLSGAFGGLLARGLNAIGDTGDLEGWRWIFIVEGLLTIFVGAGAYFGLPNSIETAKFLSPSQKHHARHRLETGTEALEHFSWAEVRRGVFNLQVWLSACAYFAILSGLYSFGLFLPTIINNLKFAKDPNEAQLWTVIPYAVAAFCTVIVAVLSDRLAKRGVVMLCTLPIAIIGYGVISWSTNPKVQYGMTFMMATGMYASVPPILSWNSNNSAGHYKRATTSALQLAIANAGGFVASFIYPKRQKPHFHDSHRIILGLLCAAWVLVAMNVAWCWKINRAKAAGKYDAWEGKGDDRDPTFKMVL</sequence>
<gene>
    <name evidence="9" type="ORF">P154DRAFT_525660</name>
</gene>
<comment type="subcellular location">
    <subcellularLocation>
        <location evidence="1">Membrane</location>
        <topology evidence="1">Multi-pass membrane protein</topology>
    </subcellularLocation>
</comment>
<accession>A0A6A5W642</accession>
<dbReference type="OrthoDB" id="9971669at2759"/>
<feature type="transmembrane region" description="Helical" evidence="7">
    <location>
        <begin position="306"/>
        <end position="328"/>
    </location>
</feature>
<dbReference type="AlphaFoldDB" id="A0A6A5W642"/>
<dbReference type="Gene3D" id="1.20.1250.20">
    <property type="entry name" value="MFS general substrate transporter like domains"/>
    <property type="match status" value="2"/>
</dbReference>
<protein>
    <submittedName>
        <fullName evidence="9">MFS general substrate transporter</fullName>
    </submittedName>
</protein>
<feature type="transmembrane region" description="Helical" evidence="7">
    <location>
        <begin position="168"/>
        <end position="189"/>
    </location>
</feature>
<proteinExistence type="predicted"/>
<evidence type="ECO:0000313" key="9">
    <source>
        <dbReference type="EMBL" id="KAF1996394.1"/>
    </source>
</evidence>
<name>A0A6A5W642_9PLEO</name>
<keyword evidence="3 7" id="KW-0812">Transmembrane</keyword>
<keyword evidence="10" id="KW-1185">Reference proteome</keyword>
<keyword evidence="2" id="KW-0813">Transport</keyword>
<feature type="transmembrane region" description="Helical" evidence="7">
    <location>
        <begin position="133"/>
        <end position="156"/>
    </location>
</feature>
<dbReference type="InterPro" id="IPR036259">
    <property type="entry name" value="MFS_trans_sf"/>
</dbReference>
<feature type="transmembrane region" description="Helical" evidence="7">
    <location>
        <begin position="108"/>
        <end position="127"/>
    </location>
</feature>
<feature type="domain" description="Major facilitator superfamily (MFS) profile" evidence="8">
    <location>
        <begin position="42"/>
        <end position="454"/>
    </location>
</feature>
<evidence type="ECO:0000256" key="1">
    <source>
        <dbReference type="ARBA" id="ARBA00004141"/>
    </source>
</evidence>
<feature type="transmembrane region" description="Helical" evidence="7">
    <location>
        <begin position="40"/>
        <end position="59"/>
    </location>
</feature>
<evidence type="ECO:0000256" key="3">
    <source>
        <dbReference type="ARBA" id="ARBA00022692"/>
    </source>
</evidence>
<dbReference type="PROSITE" id="PS50850">
    <property type="entry name" value="MFS"/>
    <property type="match status" value="1"/>
</dbReference>
<reference evidence="9" key="1">
    <citation type="journal article" date="2020" name="Stud. Mycol.">
        <title>101 Dothideomycetes genomes: a test case for predicting lifestyles and emergence of pathogens.</title>
        <authorList>
            <person name="Haridas S."/>
            <person name="Albert R."/>
            <person name="Binder M."/>
            <person name="Bloem J."/>
            <person name="Labutti K."/>
            <person name="Salamov A."/>
            <person name="Andreopoulos B."/>
            <person name="Baker S."/>
            <person name="Barry K."/>
            <person name="Bills G."/>
            <person name="Bluhm B."/>
            <person name="Cannon C."/>
            <person name="Castanera R."/>
            <person name="Culley D."/>
            <person name="Daum C."/>
            <person name="Ezra D."/>
            <person name="Gonzalez J."/>
            <person name="Henrissat B."/>
            <person name="Kuo A."/>
            <person name="Liang C."/>
            <person name="Lipzen A."/>
            <person name="Lutzoni F."/>
            <person name="Magnuson J."/>
            <person name="Mondo S."/>
            <person name="Nolan M."/>
            <person name="Ohm R."/>
            <person name="Pangilinan J."/>
            <person name="Park H.-J."/>
            <person name="Ramirez L."/>
            <person name="Alfaro M."/>
            <person name="Sun H."/>
            <person name="Tritt A."/>
            <person name="Yoshinaga Y."/>
            <person name="Zwiers L.-H."/>
            <person name="Turgeon B."/>
            <person name="Goodwin S."/>
            <person name="Spatafora J."/>
            <person name="Crous P."/>
            <person name="Grigoriev I."/>
        </authorList>
    </citation>
    <scope>NUCLEOTIDE SEQUENCE</scope>
    <source>
        <strain evidence="9">CBS 123094</strain>
    </source>
</reference>
<dbReference type="FunFam" id="1.20.1250.20:FF:000034">
    <property type="entry name" value="MFS general substrate transporter"/>
    <property type="match status" value="1"/>
</dbReference>
<feature type="transmembrane region" description="Helical" evidence="7">
    <location>
        <begin position="269"/>
        <end position="294"/>
    </location>
</feature>
<feature type="transmembrane region" description="Helical" evidence="7">
    <location>
        <begin position="201"/>
        <end position="223"/>
    </location>
</feature>